<dbReference type="EMBL" id="LT607409">
    <property type="protein sequence ID" value="SCF27721.1"/>
    <property type="molecule type" value="Genomic_DNA"/>
</dbReference>
<organism evidence="1 2">
    <name type="scientific">Micromonospora chokoriensis</name>
    <dbReference type="NCBI Taxonomy" id="356851"/>
    <lineage>
        <taxon>Bacteria</taxon>
        <taxon>Bacillati</taxon>
        <taxon>Actinomycetota</taxon>
        <taxon>Actinomycetes</taxon>
        <taxon>Micromonosporales</taxon>
        <taxon>Micromonosporaceae</taxon>
        <taxon>Micromonospora</taxon>
    </lineage>
</organism>
<evidence type="ECO:0000313" key="1">
    <source>
        <dbReference type="EMBL" id="SCF27721.1"/>
    </source>
</evidence>
<dbReference type="Proteomes" id="UP000198224">
    <property type="component" value="Chromosome I"/>
</dbReference>
<protein>
    <submittedName>
        <fullName evidence="1">Uncharacterized protein</fullName>
    </submittedName>
</protein>
<accession>A0A1C4Z566</accession>
<evidence type="ECO:0000313" key="2">
    <source>
        <dbReference type="Proteomes" id="UP000198224"/>
    </source>
</evidence>
<reference evidence="2" key="1">
    <citation type="submission" date="2016-06" db="EMBL/GenBank/DDBJ databases">
        <authorList>
            <person name="Varghese N."/>
            <person name="Submissions Spin"/>
        </authorList>
    </citation>
    <scope>NUCLEOTIDE SEQUENCE [LARGE SCALE GENOMIC DNA]</scope>
    <source>
        <strain evidence="2">DSM 45160</strain>
    </source>
</reference>
<keyword evidence="2" id="KW-1185">Reference proteome</keyword>
<dbReference type="RefSeq" id="WP_088990727.1">
    <property type="nucleotide sequence ID" value="NZ_LT607409.1"/>
</dbReference>
<gene>
    <name evidence="1" type="ORF">GA0070612_5752</name>
</gene>
<name>A0A1C4Z566_9ACTN</name>
<sequence length="77" mass="8515">MIRLVAEDPAVSLDEGQARRIQFWLLEMVPARSCDVRRAPTVEITITGPYADELYPPLLERVEAIAGCRFGVITNGG</sequence>
<proteinExistence type="predicted"/>
<dbReference type="AlphaFoldDB" id="A0A1C4Z566"/>